<dbReference type="Proteomes" id="UP001501337">
    <property type="component" value="Unassembled WGS sequence"/>
</dbReference>
<keyword evidence="2" id="KW-1185">Reference proteome</keyword>
<accession>A0ABP7NSV8</accession>
<dbReference type="InterPro" id="IPR037914">
    <property type="entry name" value="SpoVT-AbrB_sf"/>
</dbReference>
<sequence>MKEVEVAIDEDWQILLPREVVDALSLQSGASIVWSINESAGQVRLRKSLIDASHDQPADD</sequence>
<reference evidence="2" key="1">
    <citation type="journal article" date="2019" name="Int. J. Syst. Evol. Microbiol.">
        <title>The Global Catalogue of Microorganisms (GCM) 10K type strain sequencing project: providing services to taxonomists for standard genome sequencing and annotation.</title>
        <authorList>
            <consortium name="The Broad Institute Genomics Platform"/>
            <consortium name="The Broad Institute Genome Sequencing Center for Infectious Disease"/>
            <person name="Wu L."/>
            <person name="Ma J."/>
        </authorList>
    </citation>
    <scope>NUCLEOTIDE SEQUENCE [LARGE SCALE GENOMIC DNA]</scope>
    <source>
        <strain evidence="2">JCM 17555</strain>
    </source>
</reference>
<gene>
    <name evidence="1" type="ORF">GCM10022278_10450</name>
</gene>
<dbReference type="RefSeq" id="WP_344804032.1">
    <property type="nucleotide sequence ID" value="NZ_BAABBO010000003.1"/>
</dbReference>
<evidence type="ECO:0000313" key="2">
    <source>
        <dbReference type="Proteomes" id="UP001501337"/>
    </source>
</evidence>
<dbReference type="SUPFAM" id="SSF89447">
    <property type="entry name" value="AbrB/MazE/MraZ-like"/>
    <property type="match status" value="1"/>
</dbReference>
<evidence type="ECO:0008006" key="3">
    <source>
        <dbReference type="Google" id="ProtNLM"/>
    </source>
</evidence>
<comment type="caution">
    <text evidence="1">The sequence shown here is derived from an EMBL/GenBank/DDBJ whole genome shotgun (WGS) entry which is preliminary data.</text>
</comment>
<organism evidence="1 2">
    <name type="scientific">Allohahella marinimesophila</name>
    <dbReference type="NCBI Taxonomy" id="1054972"/>
    <lineage>
        <taxon>Bacteria</taxon>
        <taxon>Pseudomonadati</taxon>
        <taxon>Pseudomonadota</taxon>
        <taxon>Gammaproteobacteria</taxon>
        <taxon>Oceanospirillales</taxon>
        <taxon>Hahellaceae</taxon>
        <taxon>Allohahella</taxon>
    </lineage>
</organism>
<dbReference type="EMBL" id="BAABBO010000003">
    <property type="protein sequence ID" value="GAA3953478.1"/>
    <property type="molecule type" value="Genomic_DNA"/>
</dbReference>
<proteinExistence type="predicted"/>
<evidence type="ECO:0000313" key="1">
    <source>
        <dbReference type="EMBL" id="GAA3953478.1"/>
    </source>
</evidence>
<protein>
    <recommendedName>
        <fullName evidence="3">AbrB/MazE/SpoVT family DNA-binding domain-containing protein</fullName>
    </recommendedName>
</protein>
<name>A0ABP7NSV8_9GAMM</name>